<name>L9L195_TUPCH</name>
<proteinExistence type="predicted"/>
<accession>L9L195</accession>
<reference evidence="3" key="1">
    <citation type="submission" date="2012-07" db="EMBL/GenBank/DDBJ databases">
        <title>Genome of the Chinese tree shrew, a rising model animal genetically related to primates.</title>
        <authorList>
            <person name="Zhang G."/>
            <person name="Fan Y."/>
            <person name="Yao Y."/>
            <person name="Huang Z."/>
        </authorList>
    </citation>
    <scope>NUCLEOTIDE SEQUENCE [LARGE SCALE GENOMIC DNA]</scope>
</reference>
<dbReference type="AlphaFoldDB" id="L9L195"/>
<reference evidence="3" key="2">
    <citation type="journal article" date="2013" name="Nat. Commun.">
        <title>Genome of the Chinese tree shrew.</title>
        <authorList>
            <person name="Fan Y."/>
            <person name="Huang Z.Y."/>
            <person name="Cao C.C."/>
            <person name="Chen C.S."/>
            <person name="Chen Y.X."/>
            <person name="Fan D.D."/>
            <person name="He J."/>
            <person name="Hou H.L."/>
            <person name="Hu L."/>
            <person name="Hu X.T."/>
            <person name="Jiang X.T."/>
            <person name="Lai R."/>
            <person name="Lang Y.S."/>
            <person name="Liang B."/>
            <person name="Liao S.G."/>
            <person name="Mu D."/>
            <person name="Ma Y.Y."/>
            <person name="Niu Y.Y."/>
            <person name="Sun X.Q."/>
            <person name="Xia J.Q."/>
            <person name="Xiao J."/>
            <person name="Xiong Z.Q."/>
            <person name="Xu L."/>
            <person name="Yang L."/>
            <person name="Zhang Y."/>
            <person name="Zhao W."/>
            <person name="Zhao X.D."/>
            <person name="Zheng Y.T."/>
            <person name="Zhou J.M."/>
            <person name="Zhu Y.B."/>
            <person name="Zhang G.J."/>
            <person name="Wang J."/>
            <person name="Yao Y.G."/>
        </authorList>
    </citation>
    <scope>NUCLEOTIDE SEQUENCE [LARGE SCALE GENOMIC DNA]</scope>
</reference>
<dbReference type="Proteomes" id="UP000011518">
    <property type="component" value="Unassembled WGS sequence"/>
</dbReference>
<gene>
    <name evidence="2" type="ORF">TREES_T100015872</name>
</gene>
<dbReference type="EMBL" id="KB320555">
    <property type="protein sequence ID" value="ELW68970.1"/>
    <property type="molecule type" value="Genomic_DNA"/>
</dbReference>
<organism evidence="2 3">
    <name type="scientific">Tupaia chinensis</name>
    <name type="common">Chinese tree shrew</name>
    <name type="synonym">Tupaia belangeri chinensis</name>
    <dbReference type="NCBI Taxonomy" id="246437"/>
    <lineage>
        <taxon>Eukaryota</taxon>
        <taxon>Metazoa</taxon>
        <taxon>Chordata</taxon>
        <taxon>Craniata</taxon>
        <taxon>Vertebrata</taxon>
        <taxon>Euteleostomi</taxon>
        <taxon>Mammalia</taxon>
        <taxon>Eutheria</taxon>
        <taxon>Euarchontoglires</taxon>
        <taxon>Scandentia</taxon>
        <taxon>Tupaiidae</taxon>
        <taxon>Tupaia</taxon>
    </lineage>
</organism>
<evidence type="ECO:0000313" key="2">
    <source>
        <dbReference type="EMBL" id="ELW68970.1"/>
    </source>
</evidence>
<keyword evidence="3" id="KW-1185">Reference proteome</keyword>
<evidence type="ECO:0000313" key="3">
    <source>
        <dbReference type="Proteomes" id="UP000011518"/>
    </source>
</evidence>
<dbReference type="InParanoid" id="L9L195"/>
<evidence type="ECO:0000256" key="1">
    <source>
        <dbReference type="SAM" id="MobiDB-lite"/>
    </source>
</evidence>
<protein>
    <submittedName>
        <fullName evidence="2">Uncharacterized protein</fullName>
    </submittedName>
</protein>
<sequence>MSFLGWMQERKLMKGMKQDYIITLATGRRRSQQGTSTEAGCSKRAWCRTLPLTLWGCPSLACVQWCGLEHSQLGLQHLRSSQEGTHEKAVKDAVPPPFL</sequence>
<feature type="region of interest" description="Disordered" evidence="1">
    <location>
        <begin position="79"/>
        <end position="99"/>
    </location>
</feature>